<evidence type="ECO:0000256" key="1">
    <source>
        <dbReference type="SAM" id="MobiDB-lite"/>
    </source>
</evidence>
<sequence length="198" mass="23217">MGYKSKKSKKSKKKISKTQLDFSNNSDSEGLDYETKTFSPDLEDDNDNLMVDDRNFNINTPIDKSNDDQDWTITESSGCVITGHTPTDEARREHKLIGYFERSQKTEKTQLNSKNSKKKPEEMKSKKSDEQKNKKKDKSRNQLFPLENQNGQNERNFTKLEYTNVLYEIGRCHLLLSYYTLNSLKESRVHDLIIYLFH</sequence>
<dbReference type="AlphaFoldDB" id="A0A2I1GYU9"/>
<dbReference type="EMBL" id="LLXI01001083">
    <property type="protein sequence ID" value="PKY51802.1"/>
    <property type="molecule type" value="Genomic_DNA"/>
</dbReference>
<feature type="compositionally biased region" description="Polar residues" evidence="1">
    <location>
        <begin position="18"/>
        <end position="28"/>
    </location>
</feature>
<gene>
    <name evidence="2" type="ORF">RhiirA4_424777</name>
</gene>
<keyword evidence="3" id="KW-1185">Reference proteome</keyword>
<evidence type="ECO:0000313" key="3">
    <source>
        <dbReference type="Proteomes" id="UP000234323"/>
    </source>
</evidence>
<feature type="region of interest" description="Disordered" evidence="1">
    <location>
        <begin position="1"/>
        <end position="71"/>
    </location>
</feature>
<name>A0A2I1GYU9_9GLOM</name>
<feature type="compositionally biased region" description="Basic and acidic residues" evidence="1">
    <location>
        <begin position="99"/>
        <end position="108"/>
    </location>
</feature>
<reference evidence="2 3" key="1">
    <citation type="submission" date="2015-10" db="EMBL/GenBank/DDBJ databases">
        <title>Genome analyses suggest a sexual origin of heterokaryosis in a supposedly ancient asexual fungus.</title>
        <authorList>
            <person name="Ropars J."/>
            <person name="Sedzielewska K."/>
            <person name="Noel J."/>
            <person name="Charron P."/>
            <person name="Farinelli L."/>
            <person name="Marton T."/>
            <person name="Kruger M."/>
            <person name="Pelin A."/>
            <person name="Brachmann A."/>
            <person name="Corradi N."/>
        </authorList>
    </citation>
    <scope>NUCLEOTIDE SEQUENCE [LARGE SCALE GENOMIC DNA]</scope>
    <source>
        <strain evidence="2 3">A4</strain>
    </source>
</reference>
<organism evidence="2 3">
    <name type="scientific">Rhizophagus irregularis</name>
    <dbReference type="NCBI Taxonomy" id="588596"/>
    <lineage>
        <taxon>Eukaryota</taxon>
        <taxon>Fungi</taxon>
        <taxon>Fungi incertae sedis</taxon>
        <taxon>Mucoromycota</taxon>
        <taxon>Glomeromycotina</taxon>
        <taxon>Glomeromycetes</taxon>
        <taxon>Glomerales</taxon>
        <taxon>Glomeraceae</taxon>
        <taxon>Rhizophagus</taxon>
    </lineage>
</organism>
<dbReference type="Proteomes" id="UP000234323">
    <property type="component" value="Unassembled WGS sequence"/>
</dbReference>
<protein>
    <submittedName>
        <fullName evidence="2">Uncharacterized protein</fullName>
    </submittedName>
</protein>
<comment type="caution">
    <text evidence="2">The sequence shown here is derived from an EMBL/GenBank/DDBJ whole genome shotgun (WGS) entry which is preliminary data.</text>
</comment>
<feature type="compositionally biased region" description="Basic and acidic residues" evidence="1">
    <location>
        <begin position="118"/>
        <end position="132"/>
    </location>
</feature>
<feature type="compositionally biased region" description="Basic residues" evidence="1">
    <location>
        <begin position="1"/>
        <end position="16"/>
    </location>
</feature>
<feature type="region of interest" description="Disordered" evidence="1">
    <location>
        <begin position="99"/>
        <end position="152"/>
    </location>
</feature>
<evidence type="ECO:0000313" key="2">
    <source>
        <dbReference type="EMBL" id="PKY51802.1"/>
    </source>
</evidence>
<proteinExistence type="predicted"/>
<accession>A0A2I1GYU9</accession>